<dbReference type="InterPro" id="IPR007890">
    <property type="entry name" value="CHASE2"/>
</dbReference>
<reference evidence="3 4" key="1">
    <citation type="submission" date="2017-08" db="EMBL/GenBank/DDBJ databases">
        <title>Genomes of Fischerella (Mastigocladus) sp. strains.</title>
        <authorList>
            <person name="Miller S.R."/>
        </authorList>
    </citation>
    <scope>NUCLEOTIDE SEQUENCE [LARGE SCALE GENOMIC DNA]</scope>
    <source>
        <strain evidence="3 4">CCMEE 5323</strain>
    </source>
</reference>
<dbReference type="RefSeq" id="WP_016867684.1">
    <property type="nucleotide sequence ID" value="NZ_CAWNVR010000207.1"/>
</dbReference>
<dbReference type="EMBL" id="NRQW01000746">
    <property type="protein sequence ID" value="PLZ80636.1"/>
    <property type="molecule type" value="Genomic_DNA"/>
</dbReference>
<evidence type="ECO:0000313" key="4">
    <source>
        <dbReference type="Proteomes" id="UP000235036"/>
    </source>
</evidence>
<evidence type="ECO:0000256" key="1">
    <source>
        <dbReference type="SAM" id="Phobius"/>
    </source>
</evidence>
<keyword evidence="1" id="KW-1133">Transmembrane helix</keyword>
<sequence length="777" mass="88346">MKKLVVLKLDGDFEQGFRVSLEVGEEGKQPSTDINGKLPPCLAIPEYYERWRFSYRSLNGRTRIKSKNGQTTNVSFTRACSDCSQAAKELSDRFNTWLLSDSFRDLREKCIEHFTLSAEDRIRVIVRTSCRTLQQLPWHQWDLVKRYGHIEIAISPPESECQGKIKTSTDSNKVRILAILGHSGGINIQKDQKMLEQLPGVDIRFLVEPQRQEINDQLWEQAWDILFFAGHSETEAQTGRIYINRTESLSVGDLKHGLEIAVKKGLQLAIFNSCDGMGLAWELEELHIPQAIVMREPVADRVAQEFLKYFLQAFVGEKSLYQAVGNARKRLQGLENQFPCASWLPAIYQNAAAVPQTWYSLRYGNQQASRLRILRTALVASVVVTALVLGVRHFGLLQSLELQAYDQLMRLRPDEQPDDRLLVVTITEEDLNYQDKMGMKRQGSLSDAALAQLLKKLEPHQPSAIGLDIYRDFQVSDGHKDLATKLRQSDRFFAVCQGSNPTNGHIGVAPPPEVPKDRLGFSDVVVDPHNILRRHWWYATFNSDSLCPAELSFSLQLALYYLIQEKGIKVRETPEGYLQVGNISLKPWHFPAGGYQQEEDLGYQMLLNYRTRGNIARSITLTEVLKGKFDPNWVKDRIVLIGVTAKSQKDDFFTPFSRDPDQTMRGIFVQGQMISQILSAVLDGRPLLSVWQWWEEAFWVLGWAIGGGLLAWHYRQLKYLLPAGGIVIFILSGVCFILLIRGWWVPLVPSVLVLIVTGGWVVLVARQVIWSGSRHQL</sequence>
<dbReference type="SMART" id="SM01080">
    <property type="entry name" value="CHASE2"/>
    <property type="match status" value="1"/>
</dbReference>
<gene>
    <name evidence="3" type="ORF">CEN44_29330</name>
</gene>
<keyword evidence="1" id="KW-0812">Transmembrane</keyword>
<feature type="transmembrane region" description="Helical" evidence="1">
    <location>
        <begin position="691"/>
        <end position="712"/>
    </location>
</feature>
<organism evidence="3 4">
    <name type="scientific">Fischerella muscicola CCMEE 5323</name>
    <dbReference type="NCBI Taxonomy" id="2019572"/>
    <lineage>
        <taxon>Bacteria</taxon>
        <taxon>Bacillati</taxon>
        <taxon>Cyanobacteriota</taxon>
        <taxon>Cyanophyceae</taxon>
        <taxon>Nostocales</taxon>
        <taxon>Hapalosiphonaceae</taxon>
        <taxon>Fischerella</taxon>
    </lineage>
</organism>
<feature type="transmembrane region" description="Helical" evidence="1">
    <location>
        <begin position="719"/>
        <end position="740"/>
    </location>
</feature>
<dbReference type="Pfam" id="PF12770">
    <property type="entry name" value="CHAT"/>
    <property type="match status" value="1"/>
</dbReference>
<feature type="domain" description="CHASE2" evidence="2">
    <location>
        <begin position="397"/>
        <end position="710"/>
    </location>
</feature>
<name>A0A2N6JU44_FISMU</name>
<feature type="transmembrane region" description="Helical" evidence="1">
    <location>
        <begin position="746"/>
        <end position="765"/>
    </location>
</feature>
<proteinExistence type="predicted"/>
<comment type="caution">
    <text evidence="3">The sequence shown here is derived from an EMBL/GenBank/DDBJ whole genome shotgun (WGS) entry which is preliminary data.</text>
</comment>
<protein>
    <recommendedName>
        <fullName evidence="2">CHASE2 domain-containing protein</fullName>
    </recommendedName>
</protein>
<dbReference type="Pfam" id="PF05226">
    <property type="entry name" value="CHASE2"/>
    <property type="match status" value="1"/>
</dbReference>
<keyword evidence="1" id="KW-0472">Membrane</keyword>
<dbReference type="Proteomes" id="UP000235036">
    <property type="component" value="Unassembled WGS sequence"/>
</dbReference>
<dbReference type="AlphaFoldDB" id="A0A2N6JU44"/>
<keyword evidence="4" id="KW-1185">Reference proteome</keyword>
<evidence type="ECO:0000313" key="3">
    <source>
        <dbReference type="EMBL" id="PLZ80636.1"/>
    </source>
</evidence>
<dbReference type="InterPro" id="IPR024983">
    <property type="entry name" value="CHAT_dom"/>
</dbReference>
<accession>A0A2N6JU44</accession>
<evidence type="ECO:0000259" key="2">
    <source>
        <dbReference type="SMART" id="SM01080"/>
    </source>
</evidence>